<dbReference type="PRINTS" id="PR00368">
    <property type="entry name" value="FADPNR"/>
</dbReference>
<dbReference type="eggNOG" id="COG0607">
    <property type="taxonomic scope" value="Bacteria"/>
</dbReference>
<dbReference type="Pfam" id="PF02852">
    <property type="entry name" value="Pyr_redox_dim"/>
    <property type="match status" value="1"/>
</dbReference>
<proteinExistence type="inferred from homology"/>
<dbReference type="Gene3D" id="3.40.250.10">
    <property type="entry name" value="Rhodanese-like domain"/>
    <property type="match status" value="1"/>
</dbReference>
<dbReference type="PRINTS" id="PR00411">
    <property type="entry name" value="PNDRDTASEI"/>
</dbReference>
<evidence type="ECO:0000313" key="11">
    <source>
        <dbReference type="Proteomes" id="UP000013750"/>
    </source>
</evidence>
<protein>
    <submittedName>
        <fullName evidence="9">Pyridine nucleotide-disulfide oxidoreductase</fullName>
    </submittedName>
</protein>
<keyword evidence="3" id="KW-0285">Flavoprotein</keyword>
<keyword evidence="6" id="KW-0558">Oxidation</keyword>
<dbReference type="EMBL" id="AJDQ01000012">
    <property type="protein sequence ID" value="EOI53597.1"/>
    <property type="molecule type" value="Genomic_DNA"/>
</dbReference>
<evidence type="ECO:0000259" key="8">
    <source>
        <dbReference type="PROSITE" id="PS50206"/>
    </source>
</evidence>
<evidence type="ECO:0000256" key="7">
    <source>
        <dbReference type="ARBA" id="ARBA00023284"/>
    </source>
</evidence>
<dbReference type="eggNOG" id="COG0446">
    <property type="taxonomic scope" value="Bacteria"/>
</dbReference>
<dbReference type="InterPro" id="IPR036188">
    <property type="entry name" value="FAD/NAD-bd_sf"/>
</dbReference>
<dbReference type="AlphaFoldDB" id="R2XUF0"/>
<dbReference type="InterPro" id="IPR050260">
    <property type="entry name" value="FAD-bd_OxRdtase"/>
</dbReference>
<keyword evidence="12" id="KW-1185">Reference proteome</keyword>
<dbReference type="Proteomes" id="UP000014160">
    <property type="component" value="Unassembled WGS sequence"/>
</dbReference>
<keyword evidence="4" id="KW-0274">FAD</keyword>
<dbReference type="PROSITE" id="PS50206">
    <property type="entry name" value="RHODANESE_3"/>
    <property type="match status" value="1"/>
</dbReference>
<evidence type="ECO:0000256" key="2">
    <source>
        <dbReference type="ARBA" id="ARBA00009130"/>
    </source>
</evidence>
<evidence type="ECO:0000256" key="3">
    <source>
        <dbReference type="ARBA" id="ARBA00022630"/>
    </source>
</evidence>
<dbReference type="InterPro" id="IPR016156">
    <property type="entry name" value="FAD/NAD-linked_Rdtase_dimer_sf"/>
</dbReference>
<dbReference type="SUPFAM" id="SSF52821">
    <property type="entry name" value="Rhodanese/Cell cycle control phosphatase"/>
    <property type="match status" value="1"/>
</dbReference>
<dbReference type="HOGENOM" id="CLU_003291_1_2_9"/>
<sequence length="545" mass="59344">MNKKGDFVMKVVVIGGVAGGPSFATRLRRLNEEHEIVIYERGEHISYASCALPYYLGGVIEDLDSLIERTPEILKVKNNIDVFTKHEVTAIDPDKKQLVVKDLATGEETTTNYDKLVISAGARPTLPPIIGANKAENGFVLRNVTNAAEIKTFIDAHDPKKVLVLGAGVMGLEVAENFKHRGMDVTLVDQLPQVAFPYDEEIADLIYDKLIENGLHVHLETRVEEIRQSGKDVVLSDGTTIDPDMILFATGVAPNNEVAKTAGIELSDDGQIIVNDQLETNLSDIYAIGDIIKTTSVVTGLATSSMLSSAANRQGHMLADMINGTPMRYRGYVGAGVAKIFDFTASYAGMTEHALKAAGVTNYKSVFVTPFDHAYFYPGATRLNLKIIFDATSGKILGGQAVGEKGVDKRMGELSVAITGNLTVFDLPDLELPYSPPYSTTRDPLNIAGYVAINQMTNIVETVKASDIPAEDLATAFFLDIREPDKAKSGSIEATKNIPMNELRDRINEIPRDKKVYITFRKGLNTYTSARILAGFGIPAILIEE</sequence>
<dbReference type="PANTHER" id="PTHR43429">
    <property type="entry name" value="PYRIDINE NUCLEOTIDE-DISULFIDE OXIDOREDUCTASE DOMAIN-CONTAINING"/>
    <property type="match status" value="1"/>
</dbReference>
<dbReference type="Gene3D" id="3.50.50.60">
    <property type="entry name" value="FAD/NAD(P)-binding domain"/>
    <property type="match status" value="2"/>
</dbReference>
<dbReference type="PANTHER" id="PTHR43429:SF1">
    <property type="entry name" value="NAD(P)H SULFUR OXIDOREDUCTASE (COA-DEPENDENT)"/>
    <property type="match status" value="1"/>
</dbReference>
<evidence type="ECO:0000256" key="1">
    <source>
        <dbReference type="ARBA" id="ARBA00001974"/>
    </source>
</evidence>
<comment type="caution">
    <text evidence="9">The sequence shown here is derived from an EMBL/GenBank/DDBJ whole genome shotgun (WGS) entry which is preliminary data.</text>
</comment>
<dbReference type="GO" id="GO:0016491">
    <property type="term" value="F:oxidoreductase activity"/>
    <property type="evidence" value="ECO:0007669"/>
    <property type="project" value="UniProtKB-KW"/>
</dbReference>
<dbReference type="InterPro" id="IPR036873">
    <property type="entry name" value="Rhodanese-like_dom_sf"/>
</dbReference>
<evidence type="ECO:0000313" key="12">
    <source>
        <dbReference type="Proteomes" id="UP000014160"/>
    </source>
</evidence>
<gene>
    <name evidence="10" type="ORF">I592_00413</name>
    <name evidence="9" type="ORF">UKC_03549</name>
</gene>
<dbReference type="Pfam" id="PF07992">
    <property type="entry name" value="Pyr_redox_2"/>
    <property type="match status" value="1"/>
</dbReference>
<comment type="similarity">
    <text evidence="2">Belongs to the class-III pyridine nucleotide-disulfide oxidoreductase family.</text>
</comment>
<evidence type="ECO:0000313" key="9">
    <source>
        <dbReference type="EMBL" id="EOI53597.1"/>
    </source>
</evidence>
<name>R2XUF0_9ENTE</name>
<dbReference type="InterPro" id="IPR023753">
    <property type="entry name" value="FAD/NAD-binding_dom"/>
</dbReference>
<dbReference type="SUPFAM" id="SSF55424">
    <property type="entry name" value="FAD/NAD-linked reductases, dimerisation (C-terminal) domain"/>
    <property type="match status" value="1"/>
</dbReference>
<dbReference type="SUPFAM" id="SSF51905">
    <property type="entry name" value="FAD/NAD(P)-binding domain"/>
    <property type="match status" value="1"/>
</dbReference>
<reference evidence="10 12" key="2">
    <citation type="submission" date="2013-03" db="EMBL/GenBank/DDBJ databases">
        <title>The Genome Sequence of Enterococcus gilvus ATCC BAA-350 (PacBio/Illumina hybrid assembly).</title>
        <authorList>
            <consortium name="The Broad Institute Genomics Platform"/>
            <consortium name="The Broad Institute Genome Sequencing Center for Infectious Disease"/>
            <person name="Earl A."/>
            <person name="Russ C."/>
            <person name="Gilmore M."/>
            <person name="Surin D."/>
            <person name="Walker B."/>
            <person name="Young S."/>
            <person name="Zeng Q."/>
            <person name="Gargeya S."/>
            <person name="Fitzgerald M."/>
            <person name="Haas B."/>
            <person name="Abouelleil A."/>
            <person name="Allen A.W."/>
            <person name="Alvarado L."/>
            <person name="Arachchi H.M."/>
            <person name="Berlin A.M."/>
            <person name="Chapman S.B."/>
            <person name="Gainer-Dewar J."/>
            <person name="Goldberg J."/>
            <person name="Griggs A."/>
            <person name="Gujja S."/>
            <person name="Hansen M."/>
            <person name="Howarth C."/>
            <person name="Imamovic A."/>
            <person name="Ireland A."/>
            <person name="Larimer J."/>
            <person name="McCowan C."/>
            <person name="Murphy C."/>
            <person name="Pearson M."/>
            <person name="Poon T.W."/>
            <person name="Priest M."/>
            <person name="Roberts A."/>
            <person name="Saif S."/>
            <person name="Shea T."/>
            <person name="Sisk P."/>
            <person name="Sykes S."/>
            <person name="Wortman J."/>
            <person name="Nusbaum C."/>
            <person name="Birren B."/>
        </authorList>
    </citation>
    <scope>NUCLEOTIDE SEQUENCE [LARGE SCALE GENOMIC DNA]</scope>
    <source>
        <strain evidence="10 12">ATCC BAA-350</strain>
    </source>
</reference>
<accession>R2XUF0</accession>
<feature type="domain" description="Rhodanese" evidence="8">
    <location>
        <begin position="472"/>
        <end position="518"/>
    </location>
</feature>
<keyword evidence="7" id="KW-0676">Redox-active center</keyword>
<dbReference type="InterPro" id="IPR004099">
    <property type="entry name" value="Pyr_nucl-diS_OxRdtase_dimer"/>
</dbReference>
<organism evidence="9 11">
    <name type="scientific">Enterococcus gilvus ATCC BAA-350</name>
    <dbReference type="NCBI Taxonomy" id="1158614"/>
    <lineage>
        <taxon>Bacteria</taxon>
        <taxon>Bacillati</taxon>
        <taxon>Bacillota</taxon>
        <taxon>Bacilli</taxon>
        <taxon>Lactobacillales</taxon>
        <taxon>Enterococcaceae</taxon>
        <taxon>Enterococcus</taxon>
    </lineage>
</organism>
<reference evidence="9 11" key="1">
    <citation type="submission" date="2013-02" db="EMBL/GenBank/DDBJ databases">
        <title>The Genome Sequence of Enterococcus gilvus ATCC BAA-350.</title>
        <authorList>
            <consortium name="The Broad Institute Genome Sequencing Platform"/>
            <consortium name="The Broad Institute Genome Sequencing Center for Infectious Disease"/>
            <person name="Earl A.M."/>
            <person name="Gilmore M.S."/>
            <person name="Lebreton F."/>
            <person name="Walker B."/>
            <person name="Young S.K."/>
            <person name="Zeng Q."/>
            <person name="Gargeya S."/>
            <person name="Fitzgerald M."/>
            <person name="Haas B."/>
            <person name="Abouelleil A."/>
            <person name="Alvarado L."/>
            <person name="Arachchi H.M."/>
            <person name="Berlin A.M."/>
            <person name="Chapman S.B."/>
            <person name="Dewar J."/>
            <person name="Goldberg J."/>
            <person name="Griggs A."/>
            <person name="Gujja S."/>
            <person name="Hansen M."/>
            <person name="Howarth C."/>
            <person name="Imamovic A."/>
            <person name="Larimer J."/>
            <person name="McCowan C."/>
            <person name="Murphy C."/>
            <person name="Neiman D."/>
            <person name="Pearson M."/>
            <person name="Priest M."/>
            <person name="Roberts A."/>
            <person name="Saif S."/>
            <person name="Shea T."/>
            <person name="Sisk P."/>
            <person name="Sykes S."/>
            <person name="Wortman J."/>
            <person name="Nusbaum C."/>
            <person name="Birren B."/>
        </authorList>
    </citation>
    <scope>NUCLEOTIDE SEQUENCE [LARGE SCALE GENOMIC DNA]</scope>
    <source>
        <strain evidence="9 11">ATCC BAA-350</strain>
    </source>
</reference>
<dbReference type="EMBL" id="ASWH01000001">
    <property type="protein sequence ID" value="EOW81128.1"/>
    <property type="molecule type" value="Genomic_DNA"/>
</dbReference>
<evidence type="ECO:0000256" key="6">
    <source>
        <dbReference type="ARBA" id="ARBA00023097"/>
    </source>
</evidence>
<comment type="cofactor">
    <cofactor evidence="1">
        <name>FAD</name>
        <dbReference type="ChEBI" id="CHEBI:57692"/>
    </cofactor>
</comment>
<evidence type="ECO:0000256" key="5">
    <source>
        <dbReference type="ARBA" id="ARBA00023002"/>
    </source>
</evidence>
<dbReference type="InterPro" id="IPR001763">
    <property type="entry name" value="Rhodanese-like_dom"/>
</dbReference>
<evidence type="ECO:0000256" key="4">
    <source>
        <dbReference type="ARBA" id="ARBA00022827"/>
    </source>
</evidence>
<evidence type="ECO:0000313" key="10">
    <source>
        <dbReference type="EMBL" id="EOW81128.1"/>
    </source>
</evidence>
<dbReference type="PATRIC" id="fig|1158614.3.peg.3529"/>
<dbReference type="Proteomes" id="UP000013750">
    <property type="component" value="Unassembled WGS sequence"/>
</dbReference>
<keyword evidence="5" id="KW-0560">Oxidoreductase</keyword>